<dbReference type="GO" id="GO:0006071">
    <property type="term" value="P:glycerol metabolic process"/>
    <property type="evidence" value="ECO:0007669"/>
    <property type="project" value="UniProtKB-UniRule"/>
</dbReference>
<dbReference type="PANTHER" id="PTHR35787">
    <property type="entry name" value="GLYCEROL UPTAKE OPERON ANTITERMINATOR REGULATORY PROTEIN"/>
    <property type="match status" value="1"/>
</dbReference>
<gene>
    <name evidence="2" type="ORF">IC620_16485</name>
</gene>
<evidence type="ECO:0000313" key="2">
    <source>
        <dbReference type="EMBL" id="MBD1373943.1"/>
    </source>
</evidence>
<comment type="caution">
    <text evidence="2">The sequence shown here is derived from an EMBL/GenBank/DDBJ whole genome shotgun (WGS) entry which is preliminary data.</text>
</comment>
<dbReference type="RefSeq" id="WP_191141192.1">
    <property type="nucleotide sequence ID" value="NZ_JACXAG020000019.1"/>
</dbReference>
<dbReference type="Gene3D" id="3.20.20.70">
    <property type="entry name" value="Aldolase class I"/>
    <property type="match status" value="1"/>
</dbReference>
<evidence type="ECO:0000313" key="3">
    <source>
        <dbReference type="Proteomes" id="UP000661691"/>
    </source>
</evidence>
<keyword evidence="1" id="KW-0694">RNA-binding</keyword>
<dbReference type="Proteomes" id="UP000661691">
    <property type="component" value="Unassembled WGS sequence"/>
</dbReference>
<sequence>MVSHFAEQKILPVAKNVKDFETLMYSEYTYIILLETHIAQLPSLMKLAKQNQKKVLLHVDLVQGLKSDEYAAEYLCQIVKPDGLISTRAPVVRIAKKRKKIAIQRVFLLDTHALETSYRVIDSTQPDYIEILPGVVPPTIIKEVHQHSSVPILAGGLIRTHTEVQDALKAGALAVTTSEKKLWNRKIN</sequence>
<dbReference type="GO" id="GO:0001072">
    <property type="term" value="F:transcription antitermination factor activity, RNA binding"/>
    <property type="evidence" value="ECO:0007669"/>
    <property type="project" value="TreeGrafter"/>
</dbReference>
<dbReference type="SUPFAM" id="SSF110391">
    <property type="entry name" value="GlpP-like"/>
    <property type="match status" value="1"/>
</dbReference>
<proteinExistence type="predicted"/>
<reference evidence="2" key="1">
    <citation type="submission" date="2020-09" db="EMBL/GenBank/DDBJ databases">
        <title>A novel bacterium of genus Hazenella, isolated from South China Sea.</title>
        <authorList>
            <person name="Huang H."/>
            <person name="Mo K."/>
            <person name="Hu Y."/>
        </authorList>
    </citation>
    <scope>NUCLEOTIDE SEQUENCE</scope>
    <source>
        <strain evidence="2">IB182357</strain>
    </source>
</reference>
<evidence type="ECO:0000256" key="1">
    <source>
        <dbReference type="PIRNR" id="PIRNR016897"/>
    </source>
</evidence>
<dbReference type="PIRSF" id="PIRSF016897">
    <property type="entry name" value="GlpP"/>
    <property type="match status" value="1"/>
</dbReference>
<keyword evidence="1" id="KW-0805">Transcription regulation</keyword>
<dbReference type="EMBL" id="JACXAH010000050">
    <property type="protein sequence ID" value="MBD1373943.1"/>
    <property type="molecule type" value="Genomic_DNA"/>
</dbReference>
<dbReference type="InterPro" id="IPR006699">
    <property type="entry name" value="GlpP"/>
</dbReference>
<dbReference type="InterPro" id="IPR013785">
    <property type="entry name" value="Aldolase_TIM"/>
</dbReference>
<keyword evidence="3" id="KW-1185">Reference proteome</keyword>
<dbReference type="Pfam" id="PF04309">
    <property type="entry name" value="G3P_antiterm"/>
    <property type="match status" value="1"/>
</dbReference>
<keyword evidence="1" id="KW-0319">Glycerol metabolism</keyword>
<comment type="function">
    <text evidence="1">Regulates expression of the glpD operon. In the presence of glycerol 3-phosphate (G3P) causes antitermination of transcription of glpD at the inverted repeat of the leader region to enhance its transcription. Binds and stabilizes glpD leader mRNA.</text>
</comment>
<dbReference type="GO" id="GO:0045893">
    <property type="term" value="P:positive regulation of DNA-templated transcription"/>
    <property type="evidence" value="ECO:0007669"/>
    <property type="project" value="TreeGrafter"/>
</dbReference>
<protein>
    <recommendedName>
        <fullName evidence="1">Glycerol uptake operon antiterminator regulatory protein</fullName>
    </recommendedName>
</protein>
<dbReference type="GO" id="GO:0003723">
    <property type="term" value="F:RNA binding"/>
    <property type="evidence" value="ECO:0007669"/>
    <property type="project" value="UniProtKB-KW"/>
</dbReference>
<dbReference type="PANTHER" id="PTHR35787:SF1">
    <property type="entry name" value="GLYCEROL UPTAKE OPERON ANTITERMINATOR REGULATORY PROTEIN"/>
    <property type="match status" value="1"/>
</dbReference>
<organism evidence="2 3">
    <name type="scientific">Polycladospora coralii</name>
    <dbReference type="NCBI Taxonomy" id="2771432"/>
    <lineage>
        <taxon>Bacteria</taxon>
        <taxon>Bacillati</taxon>
        <taxon>Bacillota</taxon>
        <taxon>Bacilli</taxon>
        <taxon>Bacillales</taxon>
        <taxon>Thermoactinomycetaceae</taxon>
        <taxon>Polycladospora</taxon>
    </lineage>
</organism>
<dbReference type="AlphaFoldDB" id="A0A926NC77"/>
<keyword evidence="1" id="KW-0804">Transcription</keyword>
<name>A0A926NC77_9BACL</name>
<accession>A0A926NC77</accession>